<feature type="transmembrane region" description="Helical" evidence="1">
    <location>
        <begin position="124"/>
        <end position="142"/>
    </location>
</feature>
<dbReference type="AlphaFoldDB" id="C6AQZ5"/>
<keyword evidence="1" id="KW-0472">Membrane</keyword>
<dbReference type="SUPFAM" id="SSF55073">
    <property type="entry name" value="Nucleotide cyclase"/>
    <property type="match status" value="1"/>
</dbReference>
<dbReference type="KEGG" id="ttu:TERTU_1142"/>
<keyword evidence="4" id="KW-1185">Reference proteome</keyword>
<dbReference type="CDD" id="cd07302">
    <property type="entry name" value="CHD"/>
    <property type="match status" value="1"/>
</dbReference>
<gene>
    <name evidence="3" type="ordered locus">TERTU_1142</name>
</gene>
<dbReference type="EMBL" id="CP001614">
    <property type="protein sequence ID" value="ACS93537.1"/>
    <property type="molecule type" value="Genomic_DNA"/>
</dbReference>
<evidence type="ECO:0000313" key="3">
    <source>
        <dbReference type="EMBL" id="ACS93537.1"/>
    </source>
</evidence>
<dbReference type="HOGENOM" id="CLU_047397_0_0_6"/>
<evidence type="ECO:0000259" key="2">
    <source>
        <dbReference type="PROSITE" id="PS50125"/>
    </source>
</evidence>
<dbReference type="PANTHER" id="PTHR43081:SF18">
    <property type="entry name" value="BLL7624 PROTEIN"/>
    <property type="match status" value="1"/>
</dbReference>
<dbReference type="GO" id="GO:0004016">
    <property type="term" value="F:adenylate cyclase activity"/>
    <property type="evidence" value="ECO:0007669"/>
    <property type="project" value="UniProtKB-ARBA"/>
</dbReference>
<evidence type="ECO:0000313" key="4">
    <source>
        <dbReference type="Proteomes" id="UP000009080"/>
    </source>
</evidence>
<protein>
    <submittedName>
        <fullName evidence="3">Adenylate/guanylate cyclase domain protein</fullName>
    </submittedName>
</protein>
<feature type="transmembrane region" description="Helical" evidence="1">
    <location>
        <begin position="154"/>
        <end position="173"/>
    </location>
</feature>
<dbReference type="RefSeq" id="WP_015820935.1">
    <property type="nucleotide sequence ID" value="NC_012997.1"/>
</dbReference>
<dbReference type="InterPro" id="IPR001054">
    <property type="entry name" value="A/G_cyclase"/>
</dbReference>
<reference evidence="3 4" key="1">
    <citation type="journal article" date="2009" name="PLoS ONE">
        <title>The complete genome of Teredinibacter turnerae T7901: an intracellular endosymbiont of marine wood-boring bivalves (shipworms).</title>
        <authorList>
            <person name="Yang J.C."/>
            <person name="Madupu R."/>
            <person name="Durkin A.S."/>
            <person name="Ekborg N.A."/>
            <person name="Pedamallu C.S."/>
            <person name="Hostetler J.B."/>
            <person name="Radune D."/>
            <person name="Toms B.S."/>
            <person name="Henrissat B."/>
            <person name="Coutinho P.M."/>
            <person name="Schwarz S."/>
            <person name="Field L."/>
            <person name="Trindade-Silva A.E."/>
            <person name="Soares C.A.G."/>
            <person name="Elshahawi S."/>
            <person name="Hanora A."/>
            <person name="Schmidt E.W."/>
            <person name="Haygood M.G."/>
            <person name="Posfai J."/>
            <person name="Benner J."/>
            <person name="Madinger C."/>
            <person name="Nove J."/>
            <person name="Anton B."/>
            <person name="Chaudhary K."/>
            <person name="Foster J."/>
            <person name="Holman A."/>
            <person name="Kumar S."/>
            <person name="Lessard P.A."/>
            <person name="Luyten Y.A."/>
            <person name="Slatko B."/>
            <person name="Wood N."/>
            <person name="Wu B."/>
            <person name="Teplitski M."/>
            <person name="Mougous J.D."/>
            <person name="Ward N."/>
            <person name="Eisen J.A."/>
            <person name="Badger J.H."/>
            <person name="Distel D.L."/>
        </authorList>
    </citation>
    <scope>NUCLEOTIDE SEQUENCE [LARGE SCALE GENOMIC DNA]</scope>
    <source>
        <strain evidence="4">ATCC 39867 / T7901</strain>
    </source>
</reference>
<sequence>MPGTKTPVTEKLAADFSLRQNDIRTLICFAAAGTVTVHMQWPHVELLDALIVLLILGYAIASYLWLRRRVYDEKREKIFDNVMTADAVIIGLVLGLSDFSILPSILFVTMVQFNSLINGGARKWMIDNLAFIGGVGLTLLISEPKWVLSDKLEISIVSLIGIFTYFCAYAIFVHSRIHKLDLLNKKLLNEQTLYKLRTYKLARYLTPTVWKAINEGREQSLASERKRITVFFSDIRGFSSLTEELEAETLTDILNTYLTEMVNIATKHRGTIDKFMGDAVMVIFGDTQSEGLKSDCIRCLAMAIDMRKKMKELQTRWYNQGIKKPLQIRMGINTGYCTVGSFGTNHYMDYTVLGTHVNLASRLESAAAPGEILISHETWCLVKDVIMCRDKGEIKAKGFSHPIKVYQVVDFRKDLGRLQSYFEENAEGFSMHMDLEKIKNYDKNRVLAVLQRATDRLQDKVIK</sequence>
<dbReference type="GO" id="GO:0035556">
    <property type="term" value="P:intracellular signal transduction"/>
    <property type="evidence" value="ECO:0007669"/>
    <property type="project" value="InterPro"/>
</dbReference>
<dbReference type="Pfam" id="PF00211">
    <property type="entry name" value="Guanylate_cyc"/>
    <property type="match status" value="1"/>
</dbReference>
<dbReference type="InterPro" id="IPR029787">
    <property type="entry name" value="Nucleotide_cyclase"/>
</dbReference>
<name>C6AQZ5_TERTT</name>
<dbReference type="OrthoDB" id="9806704at2"/>
<dbReference type="STRING" id="377629.TERTU_1142"/>
<accession>C6AQZ5</accession>
<dbReference type="Proteomes" id="UP000009080">
    <property type="component" value="Chromosome"/>
</dbReference>
<keyword evidence="1" id="KW-1133">Transmembrane helix</keyword>
<evidence type="ECO:0000256" key="1">
    <source>
        <dbReference type="SAM" id="Phobius"/>
    </source>
</evidence>
<dbReference type="SMART" id="SM00044">
    <property type="entry name" value="CYCc"/>
    <property type="match status" value="1"/>
</dbReference>
<feature type="domain" description="Guanylate cyclase" evidence="2">
    <location>
        <begin position="229"/>
        <end position="364"/>
    </location>
</feature>
<dbReference type="eggNOG" id="COG2114">
    <property type="taxonomic scope" value="Bacteria"/>
</dbReference>
<dbReference type="PROSITE" id="PS50125">
    <property type="entry name" value="GUANYLATE_CYCLASE_2"/>
    <property type="match status" value="1"/>
</dbReference>
<organism evidence="3 4">
    <name type="scientific">Teredinibacter turnerae (strain ATCC 39867 / T7901)</name>
    <dbReference type="NCBI Taxonomy" id="377629"/>
    <lineage>
        <taxon>Bacteria</taxon>
        <taxon>Pseudomonadati</taxon>
        <taxon>Pseudomonadota</taxon>
        <taxon>Gammaproteobacteria</taxon>
        <taxon>Cellvibrionales</taxon>
        <taxon>Cellvibrionaceae</taxon>
        <taxon>Teredinibacter</taxon>
    </lineage>
</organism>
<feature type="transmembrane region" description="Helical" evidence="1">
    <location>
        <begin position="47"/>
        <end position="66"/>
    </location>
</feature>
<dbReference type="GO" id="GO:0006171">
    <property type="term" value="P:cAMP biosynthetic process"/>
    <property type="evidence" value="ECO:0007669"/>
    <property type="project" value="TreeGrafter"/>
</dbReference>
<proteinExistence type="predicted"/>
<dbReference type="Gene3D" id="3.30.70.1230">
    <property type="entry name" value="Nucleotide cyclase"/>
    <property type="match status" value="1"/>
</dbReference>
<dbReference type="InterPro" id="IPR050697">
    <property type="entry name" value="Adenylyl/Guanylyl_Cyclase_3/4"/>
</dbReference>
<dbReference type="PANTHER" id="PTHR43081">
    <property type="entry name" value="ADENYLATE CYCLASE, TERMINAL-DIFFERENTIATION SPECIFIC-RELATED"/>
    <property type="match status" value="1"/>
</dbReference>
<keyword evidence="1" id="KW-0812">Transmembrane</keyword>